<feature type="compositionally biased region" description="Polar residues" evidence="2">
    <location>
        <begin position="563"/>
        <end position="572"/>
    </location>
</feature>
<dbReference type="SUPFAM" id="SSF52540">
    <property type="entry name" value="P-loop containing nucleoside triphosphate hydrolases"/>
    <property type="match status" value="1"/>
</dbReference>
<reference evidence="4" key="1">
    <citation type="submission" date="2020-11" db="EMBL/GenBank/DDBJ databases">
        <authorList>
            <consortium name="DOE Joint Genome Institute"/>
            <person name="Ahrendt S."/>
            <person name="Riley R."/>
            <person name="Andreopoulos W."/>
            <person name="Labutti K."/>
            <person name="Pangilinan J."/>
            <person name="Ruiz-Duenas F.J."/>
            <person name="Barrasa J.M."/>
            <person name="Sanchez-Garcia M."/>
            <person name="Camarero S."/>
            <person name="Miyauchi S."/>
            <person name="Serrano A."/>
            <person name="Linde D."/>
            <person name="Babiker R."/>
            <person name="Drula E."/>
            <person name="Ayuso-Fernandez I."/>
            <person name="Pacheco R."/>
            <person name="Padilla G."/>
            <person name="Ferreira P."/>
            <person name="Barriuso J."/>
            <person name="Kellner H."/>
            <person name="Castanera R."/>
            <person name="Alfaro M."/>
            <person name="Ramirez L."/>
            <person name="Pisabarro A.G."/>
            <person name="Kuo A."/>
            <person name="Tritt A."/>
            <person name="Lipzen A."/>
            <person name="He G."/>
            <person name="Yan M."/>
            <person name="Ng V."/>
            <person name="Cullen D."/>
            <person name="Martin F."/>
            <person name="Rosso M.-N."/>
            <person name="Henrissat B."/>
            <person name="Hibbett D."/>
            <person name="Martinez A.T."/>
            <person name="Grigoriev I.V."/>
        </authorList>
    </citation>
    <scope>NUCLEOTIDE SEQUENCE</scope>
    <source>
        <strain evidence="4">CBS 247.69</strain>
    </source>
</reference>
<dbReference type="EMBL" id="MU150246">
    <property type="protein sequence ID" value="KAF9465619.1"/>
    <property type="molecule type" value="Genomic_DNA"/>
</dbReference>
<dbReference type="GO" id="GO:0005525">
    <property type="term" value="F:GTP binding"/>
    <property type="evidence" value="ECO:0007669"/>
    <property type="project" value="InterPro"/>
</dbReference>
<proteinExistence type="predicted"/>
<dbReference type="CDD" id="cd00882">
    <property type="entry name" value="Ras_like_GTPase"/>
    <property type="match status" value="1"/>
</dbReference>
<evidence type="ECO:0000313" key="5">
    <source>
        <dbReference type="Proteomes" id="UP000807353"/>
    </source>
</evidence>
<evidence type="ECO:0000256" key="1">
    <source>
        <dbReference type="SAM" id="Coils"/>
    </source>
</evidence>
<evidence type="ECO:0000259" key="3">
    <source>
        <dbReference type="Pfam" id="PF01926"/>
    </source>
</evidence>
<protein>
    <recommendedName>
        <fullName evidence="3">G domain-containing protein</fullName>
    </recommendedName>
</protein>
<dbReference type="OrthoDB" id="8954335at2759"/>
<keyword evidence="1" id="KW-0175">Coiled coil</keyword>
<dbReference type="Gene3D" id="3.40.50.300">
    <property type="entry name" value="P-loop containing nucleotide triphosphate hydrolases"/>
    <property type="match status" value="1"/>
</dbReference>
<dbReference type="Proteomes" id="UP000807353">
    <property type="component" value="Unassembled WGS sequence"/>
</dbReference>
<feature type="region of interest" description="Disordered" evidence="2">
    <location>
        <begin position="553"/>
        <end position="572"/>
    </location>
</feature>
<dbReference type="InterPro" id="IPR006073">
    <property type="entry name" value="GTP-bd"/>
</dbReference>
<accession>A0A9P5YAB7</accession>
<keyword evidence="5" id="KW-1185">Reference proteome</keyword>
<dbReference type="Pfam" id="PF01926">
    <property type="entry name" value="MMR_HSR1"/>
    <property type="match status" value="1"/>
</dbReference>
<sequence>MCKIYESGMNAIGARVLATGSRDPLILVHVGKVVSPAPVDGPMIYDSGIMGYTFKLAPFPPSPLVIENLAMRPNPIIAVMGATGTGKTTFINLVSGSNLRVGTGLHSCTSEVETALPFVLYGRNITLIDTPGFNDTTESDTTILKRISDFLAKQYSQGVKLAGIIYMHRISDFRMGGISTRNFKMFRSLCGDTTLKNVVIVTNMWGEVCREIGEAREFELANDGLFFKPVLDKQARMVRHDNTMASAQFIIGLFRKNDPKALQIQVEIIDEGKDNSQTAAAQLLNQELIEQVRKQEEEKRRVQADLEATMRQQAEARKAYEEAEQRRMKEEMKEAEAEARRQAAELQAEKERVEREMQEVAERARIEAERVAAEHQRLLAEEVERARQRQIAEEAERAALETARIRQEEEARIAREAEQRRINEEIERARIIAHQQAESARLERERLEREMWEAAERARVEAQRREAEHQQWLWQEAERVRQQEAAAAAQQAEIARQLAEAQHQAELERQRRRHHRRHGGAVLVPGPIQREVLPTVSDALLLSVNWGSREYDTPNFEPGQRPMATSSCLQVG</sequence>
<dbReference type="AlphaFoldDB" id="A0A9P5YAB7"/>
<feature type="domain" description="G" evidence="3">
    <location>
        <begin position="77"/>
        <end position="138"/>
    </location>
</feature>
<dbReference type="InterPro" id="IPR027417">
    <property type="entry name" value="P-loop_NTPase"/>
</dbReference>
<evidence type="ECO:0000313" key="4">
    <source>
        <dbReference type="EMBL" id="KAF9465619.1"/>
    </source>
</evidence>
<gene>
    <name evidence="4" type="ORF">BDZ94DRAFT_1346171</name>
</gene>
<comment type="caution">
    <text evidence="4">The sequence shown here is derived from an EMBL/GenBank/DDBJ whole genome shotgun (WGS) entry which is preliminary data.</text>
</comment>
<evidence type="ECO:0000256" key="2">
    <source>
        <dbReference type="SAM" id="MobiDB-lite"/>
    </source>
</evidence>
<name>A0A9P5YAB7_9AGAR</name>
<feature type="coiled-coil region" evidence="1">
    <location>
        <begin position="278"/>
        <end position="511"/>
    </location>
</feature>
<organism evidence="4 5">
    <name type="scientific">Collybia nuda</name>
    <dbReference type="NCBI Taxonomy" id="64659"/>
    <lineage>
        <taxon>Eukaryota</taxon>
        <taxon>Fungi</taxon>
        <taxon>Dikarya</taxon>
        <taxon>Basidiomycota</taxon>
        <taxon>Agaricomycotina</taxon>
        <taxon>Agaricomycetes</taxon>
        <taxon>Agaricomycetidae</taxon>
        <taxon>Agaricales</taxon>
        <taxon>Tricholomatineae</taxon>
        <taxon>Clitocybaceae</taxon>
        <taxon>Collybia</taxon>
    </lineage>
</organism>